<protein>
    <submittedName>
        <fullName evidence="7">Methyl-accepting chemotaxis protein</fullName>
    </submittedName>
</protein>
<dbReference type="PROSITE" id="PS50111">
    <property type="entry name" value="CHEMOTAXIS_TRANSDUC_2"/>
    <property type="match status" value="1"/>
</dbReference>
<keyword evidence="8" id="KW-1185">Reference proteome</keyword>
<feature type="domain" description="Methyl-accepting transducer" evidence="5">
    <location>
        <begin position="452"/>
        <end position="681"/>
    </location>
</feature>
<dbReference type="Proteomes" id="UP001222275">
    <property type="component" value="Chromosome"/>
</dbReference>
<dbReference type="InterPro" id="IPR051310">
    <property type="entry name" value="MCP_chemotaxis"/>
</dbReference>
<evidence type="ECO:0000256" key="2">
    <source>
        <dbReference type="ARBA" id="ARBA00029447"/>
    </source>
</evidence>
<dbReference type="EMBL" id="CP102381">
    <property type="protein sequence ID" value="WEJ62040.1"/>
    <property type="molecule type" value="Genomic_DNA"/>
</dbReference>
<reference evidence="7 8" key="1">
    <citation type="submission" date="2022-06" db="EMBL/GenBank/DDBJ databases">
        <title>Thiomicrohabdus sp. nov, an obligately chemolithoautotrophic, sulfur-oxidizing bacterium isolated from beach of Guanyin Mountain. Amoy.</title>
        <authorList>
            <person name="Zhu H."/>
        </authorList>
    </citation>
    <scope>NUCLEOTIDE SEQUENCE [LARGE SCALE GENOMIC DNA]</scope>
    <source>
        <strain evidence="7 8">XGS-01</strain>
    </source>
</reference>
<sequence length="826" mass="90419">MSIKMKMISGIIATLTLLLLSSLATQWIMNESKQTISTVVDVNGKKLELLADLTNSASKREIQLLNLALLNPDADNYETELEAKRAVLKDSATSIASFFNQLNEMKFSKEEQAIYEEIKANMSGANAAFGSFMTAISEGFQEEAIEIMHEEFRPKYQAFSSVVTKLQNLEKEKNRQAVKGLYDQEAQNKVYMWSALIISVILFSVVGTVITRGLLRSISEMENTMLQIVETGELKHRITVYGNDELARTSKSVNLLLDDISHAVFGVNGVLKDIAKGNFDNRVESELKGDFLSMKNEVNTSVDQISGVVSILEKTAHNFRAGDLQVYKDESTQLEGKFAGVLDDLERSAVRMKNNVESIAETLNHLAHGDFSARSEADARGDFIPLKESLNITLNDLENFVDEVARVQSSISEGDLTHTVDGVYAGKMAVLKDSLNSSVRNTAVMVAKVETIAKSVVSGVEGLAKGNSDISNRVQEQAASLEETSASMEEMTSTVRNNADNAVQAKDKTLSARKQLENGLETMEQALSSMEQMSEANRKINEITTLIDGIAFQTNLLALNAAVEAARAGEHGRGFAVVAGEVRNLAGKSAEAAGEIKRLIENSVKISQESGLYVRQTSEALGEINISMDEVSVMVTEISGTSEEQARGAEQINSAINSMDEMTQGNAHVVQSAAESSKALLDDADILRDQVSKFTIDAAVSQRTEKLIHSETASQFEKMIEAHMAWKGKIRAFVEGVDIGVSYDVATDHTACILGKWYYSEGQEFMHLPLMTQLGDEHMQMHQGIKTVMDAKSIDDVDSVEKGLAEVDQQSEKVVALLNQLIEQVA</sequence>
<organism evidence="7 8">
    <name type="scientific">Thiomicrorhabdus lithotrophica</name>
    <dbReference type="NCBI Taxonomy" id="2949997"/>
    <lineage>
        <taxon>Bacteria</taxon>
        <taxon>Pseudomonadati</taxon>
        <taxon>Pseudomonadota</taxon>
        <taxon>Gammaproteobacteria</taxon>
        <taxon>Thiotrichales</taxon>
        <taxon>Piscirickettsiaceae</taxon>
        <taxon>Thiomicrorhabdus</taxon>
    </lineage>
</organism>
<dbReference type="PANTHER" id="PTHR43531">
    <property type="entry name" value="PROTEIN ICFG"/>
    <property type="match status" value="1"/>
</dbReference>
<dbReference type="SMART" id="SM00304">
    <property type="entry name" value="HAMP"/>
    <property type="match status" value="2"/>
</dbReference>
<gene>
    <name evidence="7" type="ORF">NR989_08435</name>
</gene>
<dbReference type="Gene3D" id="1.10.287.950">
    <property type="entry name" value="Methyl-accepting chemotaxis protein"/>
    <property type="match status" value="1"/>
</dbReference>
<proteinExistence type="inferred from homology"/>
<feature type="coiled-coil region" evidence="4">
    <location>
        <begin position="471"/>
        <end position="533"/>
    </location>
</feature>
<evidence type="ECO:0000313" key="8">
    <source>
        <dbReference type="Proteomes" id="UP001222275"/>
    </source>
</evidence>
<dbReference type="Gene3D" id="1.20.120.30">
    <property type="entry name" value="Aspartate receptor, ligand-binding domain"/>
    <property type="match status" value="1"/>
</dbReference>
<dbReference type="Gene3D" id="1.20.120.1530">
    <property type="match status" value="1"/>
</dbReference>
<dbReference type="SUPFAM" id="SSF58104">
    <property type="entry name" value="Methyl-accepting chemotaxis protein (MCP) signaling domain"/>
    <property type="match status" value="1"/>
</dbReference>
<accession>A0ABY8CBI1</accession>
<keyword evidence="3" id="KW-0807">Transducer</keyword>
<evidence type="ECO:0000313" key="7">
    <source>
        <dbReference type="EMBL" id="WEJ62040.1"/>
    </source>
</evidence>
<comment type="similarity">
    <text evidence="2">Belongs to the methyl-accepting chemotaxis (MCP) protein family.</text>
</comment>
<evidence type="ECO:0000256" key="3">
    <source>
        <dbReference type="PROSITE-ProRule" id="PRU00284"/>
    </source>
</evidence>
<dbReference type="Pfam" id="PF12729">
    <property type="entry name" value="4HB_MCP_1"/>
    <property type="match status" value="1"/>
</dbReference>
<evidence type="ECO:0000256" key="1">
    <source>
        <dbReference type="ARBA" id="ARBA00022481"/>
    </source>
</evidence>
<evidence type="ECO:0000259" key="6">
    <source>
        <dbReference type="PROSITE" id="PS50885"/>
    </source>
</evidence>
<dbReference type="RefSeq" id="WP_275594297.1">
    <property type="nucleotide sequence ID" value="NZ_CP102381.1"/>
</dbReference>
<dbReference type="SMART" id="SM00283">
    <property type="entry name" value="MA"/>
    <property type="match status" value="1"/>
</dbReference>
<dbReference type="PANTHER" id="PTHR43531:SF14">
    <property type="entry name" value="METHYL-ACCEPTING CHEMOTAXIS PROTEIN I-RELATED"/>
    <property type="match status" value="1"/>
</dbReference>
<dbReference type="Pfam" id="PF18947">
    <property type="entry name" value="HAMP_2"/>
    <property type="match status" value="1"/>
</dbReference>
<dbReference type="CDD" id="cd11386">
    <property type="entry name" value="MCP_signal"/>
    <property type="match status" value="1"/>
</dbReference>
<dbReference type="Pfam" id="PF00015">
    <property type="entry name" value="MCPsignal"/>
    <property type="match status" value="1"/>
</dbReference>
<keyword evidence="1" id="KW-0488">Methylation</keyword>
<evidence type="ECO:0000256" key="4">
    <source>
        <dbReference type="SAM" id="Coils"/>
    </source>
</evidence>
<dbReference type="InterPro" id="IPR003660">
    <property type="entry name" value="HAMP_dom"/>
</dbReference>
<keyword evidence="4" id="KW-0175">Coiled coil</keyword>
<dbReference type="PROSITE" id="PS50885">
    <property type="entry name" value="HAMP"/>
    <property type="match status" value="2"/>
</dbReference>
<dbReference type="InterPro" id="IPR024478">
    <property type="entry name" value="HlyB_4HB_MCP"/>
</dbReference>
<feature type="domain" description="HAMP" evidence="6">
    <location>
        <begin position="350"/>
        <end position="402"/>
    </location>
</feature>
<evidence type="ECO:0000259" key="5">
    <source>
        <dbReference type="PROSITE" id="PS50111"/>
    </source>
</evidence>
<dbReference type="Pfam" id="PF13682">
    <property type="entry name" value="CZB"/>
    <property type="match status" value="1"/>
</dbReference>
<dbReference type="InterPro" id="IPR004089">
    <property type="entry name" value="MCPsignal_dom"/>
</dbReference>
<feature type="domain" description="HAMP" evidence="6">
    <location>
        <begin position="212"/>
        <end position="265"/>
    </location>
</feature>
<name>A0ABY8CBI1_9GAMM</name>
<dbReference type="InterPro" id="IPR025991">
    <property type="entry name" value="Chemoreceptor_zinc-bind_dom"/>
</dbReference>